<accession>J6ELH5</accession>
<dbReference type="EMBL" id="ALBS01000334">
    <property type="protein sequence ID" value="EJT45129.1"/>
    <property type="molecule type" value="Genomic_DNA"/>
</dbReference>
<dbReference type="Proteomes" id="UP000002748">
    <property type="component" value="Unassembled WGS sequence"/>
</dbReference>
<dbReference type="PANTHER" id="PTHR43190">
    <property type="entry name" value="N-ACETYL-D-GLUCOSAMINE KINASE"/>
    <property type="match status" value="1"/>
</dbReference>
<dbReference type="KEGG" id="tasa:A1Q1_06537"/>
<dbReference type="PANTHER" id="PTHR43190:SF3">
    <property type="entry name" value="N-ACETYL-D-GLUCOSAMINE KINASE"/>
    <property type="match status" value="1"/>
</dbReference>
<dbReference type="VEuPathDB" id="FungiDB:A1Q1_06537"/>
<evidence type="ECO:0000313" key="3">
    <source>
        <dbReference type="Proteomes" id="UP000002748"/>
    </source>
</evidence>
<dbReference type="Gene3D" id="3.30.420.40">
    <property type="match status" value="2"/>
</dbReference>
<keyword evidence="2" id="KW-0418">Kinase</keyword>
<dbReference type="AlphaFoldDB" id="J6ELH5"/>
<sequence>MPAYLCIDGGGTKTSAWIAIRDEAGTRMARGVAGSGNLTFGVDVVLASTSAAVSAAAAELNSERGGEWPPFEAVWAGYAGCGRVSDRELLYPDLAPLFPHASLRLTGDGDLLCAPMEGLGASLICGTGALAQLWCVPPHGEPVRLLRSGGWGPVLDDRGSAWSLGKAAVCSVLFYAANEMPLLSWQEQLLRRLGTDAEELIRTTSALDTGLSHADADSKRKTTIAGFSDLVVAAAEQGDQEAARILRRIAGEVCEILEPVRAKLDTVLEQEAQEMDDEGRQRDGGERKEATLVVAGSLGLNATFWSFVEEQFRARGWVWSRIAVADPARVGLEHLLRNASTSGRSVKERVSGPPPRLTSSVQQL</sequence>
<protein>
    <submittedName>
        <fullName evidence="2">Glucokinase regulator family protein, putative</fullName>
    </submittedName>
</protein>
<evidence type="ECO:0000313" key="2">
    <source>
        <dbReference type="EMBL" id="EJT45129.1"/>
    </source>
</evidence>
<name>J6ELH5_TRIAS</name>
<evidence type="ECO:0000256" key="1">
    <source>
        <dbReference type="SAM" id="MobiDB-lite"/>
    </source>
</evidence>
<organism evidence="2 3">
    <name type="scientific">Trichosporon asahii var. asahii (strain ATCC 90039 / CBS 2479 / JCM 2466 / KCTC 7840 / NBRC 103889/ NCYC 2677 / UAMH 7654)</name>
    <name type="common">Yeast</name>
    <dbReference type="NCBI Taxonomy" id="1186058"/>
    <lineage>
        <taxon>Eukaryota</taxon>
        <taxon>Fungi</taxon>
        <taxon>Dikarya</taxon>
        <taxon>Basidiomycota</taxon>
        <taxon>Agaricomycotina</taxon>
        <taxon>Tremellomycetes</taxon>
        <taxon>Trichosporonales</taxon>
        <taxon>Trichosporonaceae</taxon>
        <taxon>Trichosporon</taxon>
    </lineage>
</organism>
<gene>
    <name evidence="2" type="ORF">A1Q1_06537</name>
</gene>
<dbReference type="SUPFAM" id="SSF53067">
    <property type="entry name" value="Actin-like ATPase domain"/>
    <property type="match status" value="2"/>
</dbReference>
<dbReference type="HOGENOM" id="CLU_761158_0_0_1"/>
<reference evidence="2 3" key="1">
    <citation type="journal article" date="2012" name="Eukaryot. Cell">
        <title>Draft genome sequence of CBS 2479, the standard type strain of Trichosporon asahii.</title>
        <authorList>
            <person name="Yang R.Y."/>
            <person name="Li H.T."/>
            <person name="Zhu H."/>
            <person name="Zhou G.P."/>
            <person name="Wang M."/>
            <person name="Wang L."/>
        </authorList>
    </citation>
    <scope>NUCLEOTIDE SEQUENCE [LARGE SCALE GENOMIC DNA]</scope>
    <source>
        <strain evidence="3">ATCC 90039 / CBS 2479 / JCM 2466 / KCTC 7840 / NCYC 2677 / UAMH 7654</strain>
    </source>
</reference>
<dbReference type="GO" id="GO:0016301">
    <property type="term" value="F:kinase activity"/>
    <property type="evidence" value="ECO:0007669"/>
    <property type="project" value="UniProtKB-KW"/>
</dbReference>
<comment type="caution">
    <text evidence="2">The sequence shown here is derived from an EMBL/GenBank/DDBJ whole genome shotgun (WGS) entry which is preliminary data.</text>
</comment>
<feature type="region of interest" description="Disordered" evidence="1">
    <location>
        <begin position="343"/>
        <end position="364"/>
    </location>
</feature>
<dbReference type="InterPro" id="IPR043129">
    <property type="entry name" value="ATPase_NBD"/>
</dbReference>
<dbReference type="OrthoDB" id="311172at2759"/>
<dbReference type="InterPro" id="IPR052519">
    <property type="entry name" value="Euk-type_GlcNAc_Kinase"/>
</dbReference>
<keyword evidence="2" id="KW-0808">Transferase</keyword>
<proteinExistence type="predicted"/>
<dbReference type="RefSeq" id="XP_014177126.1">
    <property type="nucleotide sequence ID" value="XM_014321651.1"/>
</dbReference>
<dbReference type="GeneID" id="25990049"/>